<dbReference type="PROSITE" id="PS00606">
    <property type="entry name" value="KS3_1"/>
    <property type="match status" value="1"/>
</dbReference>
<dbReference type="SMART" id="SM01294">
    <property type="entry name" value="PKS_PP_betabranch"/>
    <property type="match status" value="2"/>
</dbReference>
<protein>
    <submittedName>
        <fullName evidence="13">SDR family NAD(P)-dependent oxidoreductase</fullName>
    </submittedName>
</protein>
<keyword evidence="6" id="KW-0511">Multifunctional enzyme</keyword>
<feature type="domain" description="Carrier" evidence="10">
    <location>
        <begin position="1215"/>
        <end position="1290"/>
    </location>
</feature>
<dbReference type="PROSITE" id="PS52019">
    <property type="entry name" value="PKS_MFAS_DH"/>
    <property type="match status" value="1"/>
</dbReference>
<dbReference type="PROSITE" id="PS00012">
    <property type="entry name" value="PHOSPHOPANTETHEINE"/>
    <property type="match status" value="1"/>
</dbReference>
<feature type="region of interest" description="Disordered" evidence="9">
    <location>
        <begin position="2206"/>
        <end position="2228"/>
    </location>
</feature>
<dbReference type="Pfam" id="PF00109">
    <property type="entry name" value="ketoacyl-synt"/>
    <property type="match status" value="1"/>
</dbReference>
<dbReference type="SUPFAM" id="SSF55048">
    <property type="entry name" value="Probable ACP-binding domain of malonyl-CoA ACP transacylase"/>
    <property type="match status" value="2"/>
</dbReference>
<dbReference type="InterPro" id="IPR057326">
    <property type="entry name" value="KR_dom"/>
</dbReference>
<dbReference type="InterPro" id="IPR006162">
    <property type="entry name" value="Ppantetheine_attach_site"/>
</dbReference>
<dbReference type="Pfam" id="PF21089">
    <property type="entry name" value="PKS_DH_N"/>
    <property type="match status" value="1"/>
</dbReference>
<dbReference type="PROSITE" id="PS50075">
    <property type="entry name" value="CARRIER"/>
    <property type="match status" value="2"/>
</dbReference>
<feature type="region of interest" description="N-terminal hotdog fold" evidence="8">
    <location>
        <begin position="461"/>
        <end position="584"/>
    </location>
</feature>
<dbReference type="SMART" id="SM00827">
    <property type="entry name" value="PKS_AT"/>
    <property type="match status" value="2"/>
</dbReference>
<feature type="region of interest" description="Disordered" evidence="9">
    <location>
        <begin position="1725"/>
        <end position="1762"/>
    </location>
</feature>
<dbReference type="InterPro" id="IPR013968">
    <property type="entry name" value="PKS_KR"/>
</dbReference>
<dbReference type="SMART" id="SM00823">
    <property type="entry name" value="PKS_PP"/>
    <property type="match status" value="2"/>
</dbReference>
<dbReference type="CDD" id="cd00833">
    <property type="entry name" value="PKS"/>
    <property type="match status" value="1"/>
</dbReference>
<dbReference type="Pfam" id="PF08659">
    <property type="entry name" value="KR"/>
    <property type="match status" value="1"/>
</dbReference>
<feature type="domain" description="Carrier" evidence="10">
    <location>
        <begin position="2243"/>
        <end position="2318"/>
    </location>
</feature>
<dbReference type="SMART" id="SM00826">
    <property type="entry name" value="PKS_DH"/>
    <property type="match status" value="1"/>
</dbReference>
<keyword evidence="4" id="KW-0808">Transferase</keyword>
<dbReference type="Pfam" id="PF22621">
    <property type="entry name" value="CurL-like_PKS_C"/>
    <property type="match status" value="1"/>
</dbReference>
<dbReference type="InterPro" id="IPR020841">
    <property type="entry name" value="PKS_Beta-ketoAc_synthase_dom"/>
</dbReference>
<dbReference type="SMART" id="SM00825">
    <property type="entry name" value="PKS_KS"/>
    <property type="match status" value="1"/>
</dbReference>
<dbReference type="InterPro" id="IPR020806">
    <property type="entry name" value="PKS_PP-bd"/>
</dbReference>
<feature type="active site" description="Proton acceptor; for dehydratase activity" evidence="8">
    <location>
        <position position="493"/>
    </location>
</feature>
<dbReference type="PANTHER" id="PTHR43775">
    <property type="entry name" value="FATTY ACID SYNTHASE"/>
    <property type="match status" value="1"/>
</dbReference>
<evidence type="ECO:0000256" key="2">
    <source>
        <dbReference type="ARBA" id="ARBA00022450"/>
    </source>
</evidence>
<dbReference type="SUPFAM" id="SSF52151">
    <property type="entry name" value="FabD/lysophospholipase-like"/>
    <property type="match status" value="2"/>
</dbReference>
<dbReference type="InterPro" id="IPR018201">
    <property type="entry name" value="Ketoacyl_synth_AS"/>
</dbReference>
<reference evidence="14" key="1">
    <citation type="journal article" date="2019" name="Int. J. Syst. Evol. Microbiol.">
        <title>The Global Catalogue of Microorganisms (GCM) 10K type strain sequencing project: providing services to taxonomists for standard genome sequencing and annotation.</title>
        <authorList>
            <consortium name="The Broad Institute Genomics Platform"/>
            <consortium name="The Broad Institute Genome Sequencing Center for Infectious Disease"/>
            <person name="Wu L."/>
            <person name="Ma J."/>
        </authorList>
    </citation>
    <scope>NUCLEOTIDE SEQUENCE [LARGE SCALE GENOMIC DNA]</scope>
    <source>
        <strain evidence="14">SYNS20</strain>
    </source>
</reference>
<dbReference type="Gene3D" id="1.10.1200.10">
    <property type="entry name" value="ACP-like"/>
    <property type="match status" value="2"/>
</dbReference>
<dbReference type="InterPro" id="IPR042104">
    <property type="entry name" value="PKS_dehydratase_sf"/>
</dbReference>
<dbReference type="Gene3D" id="3.30.70.3290">
    <property type="match status" value="2"/>
</dbReference>
<dbReference type="SMART" id="SM00822">
    <property type="entry name" value="PKS_KR"/>
    <property type="match status" value="1"/>
</dbReference>
<keyword evidence="14" id="KW-1185">Reference proteome</keyword>
<dbReference type="InterPro" id="IPR016039">
    <property type="entry name" value="Thiolase-like"/>
</dbReference>
<dbReference type="PROSITE" id="PS52004">
    <property type="entry name" value="KS3_2"/>
    <property type="match status" value="1"/>
</dbReference>
<accession>A0ABW2JY54</accession>
<evidence type="ECO:0000256" key="7">
    <source>
        <dbReference type="ARBA" id="ARBA00023315"/>
    </source>
</evidence>
<dbReference type="Proteomes" id="UP001596523">
    <property type="component" value="Unassembled WGS sequence"/>
</dbReference>
<dbReference type="InterPro" id="IPR016036">
    <property type="entry name" value="Malonyl_transacylase_ACP-bd"/>
</dbReference>
<feature type="domain" description="Ketosynthase family 3 (KS3)" evidence="11">
    <location>
        <begin position="1308"/>
        <end position="1720"/>
    </location>
</feature>
<keyword evidence="2" id="KW-0596">Phosphopantetheine</keyword>
<dbReference type="Pfam" id="PF00550">
    <property type="entry name" value="PP-binding"/>
    <property type="match status" value="2"/>
</dbReference>
<dbReference type="InterPro" id="IPR014043">
    <property type="entry name" value="Acyl_transferase_dom"/>
</dbReference>
<feature type="domain" description="PKS/mFAS DH" evidence="12">
    <location>
        <begin position="461"/>
        <end position="738"/>
    </location>
</feature>
<dbReference type="Gene3D" id="3.40.50.720">
    <property type="entry name" value="NAD(P)-binding Rossmann-like Domain"/>
    <property type="match status" value="1"/>
</dbReference>
<evidence type="ECO:0000256" key="8">
    <source>
        <dbReference type="PROSITE-ProRule" id="PRU01363"/>
    </source>
</evidence>
<comment type="pathway">
    <text evidence="1">Antibiotic biosynthesis.</text>
</comment>
<dbReference type="PANTHER" id="PTHR43775:SF51">
    <property type="entry name" value="INACTIVE PHENOLPHTHIOCEROL SYNTHESIS POLYKETIDE SYNTHASE TYPE I PKS1-RELATED"/>
    <property type="match status" value="1"/>
</dbReference>
<evidence type="ECO:0000259" key="10">
    <source>
        <dbReference type="PROSITE" id="PS50075"/>
    </source>
</evidence>
<organism evidence="13 14">
    <name type="scientific">Streptomyces monticola</name>
    <dbReference type="NCBI Taxonomy" id="2666263"/>
    <lineage>
        <taxon>Bacteria</taxon>
        <taxon>Bacillati</taxon>
        <taxon>Actinomycetota</taxon>
        <taxon>Actinomycetes</taxon>
        <taxon>Kitasatosporales</taxon>
        <taxon>Streptomycetaceae</taxon>
        <taxon>Streptomyces</taxon>
    </lineage>
</organism>
<dbReference type="InterPro" id="IPR036736">
    <property type="entry name" value="ACP-like_sf"/>
</dbReference>
<evidence type="ECO:0000256" key="9">
    <source>
        <dbReference type="SAM" id="MobiDB-lite"/>
    </source>
</evidence>
<dbReference type="EMBL" id="JBHTCF010000034">
    <property type="protein sequence ID" value="MFC7310448.1"/>
    <property type="molecule type" value="Genomic_DNA"/>
</dbReference>
<name>A0ABW2JY54_9ACTN</name>
<comment type="caution">
    <text evidence="13">The sequence shown here is derived from an EMBL/GenBank/DDBJ whole genome shotgun (WGS) entry which is preliminary data.</text>
</comment>
<dbReference type="InterPro" id="IPR049552">
    <property type="entry name" value="PKS_DH_N"/>
</dbReference>
<dbReference type="InterPro" id="IPR049551">
    <property type="entry name" value="PKS_DH_C"/>
</dbReference>
<dbReference type="Pfam" id="PF02801">
    <property type="entry name" value="Ketoacyl-synt_C"/>
    <property type="match status" value="1"/>
</dbReference>
<proteinExistence type="predicted"/>
<dbReference type="InterPro" id="IPR049900">
    <property type="entry name" value="PKS_mFAS_DH"/>
</dbReference>
<dbReference type="InterPro" id="IPR055123">
    <property type="entry name" value="SpnB-like_Rossmann"/>
</dbReference>
<dbReference type="SUPFAM" id="SSF51735">
    <property type="entry name" value="NAD(P)-binding Rossmann-fold domains"/>
    <property type="match status" value="2"/>
</dbReference>
<feature type="active site" description="Proton donor; for dehydratase activity" evidence="8">
    <location>
        <position position="657"/>
    </location>
</feature>
<dbReference type="Pfam" id="PF22953">
    <property type="entry name" value="SpnB_Rossmann"/>
    <property type="match status" value="1"/>
</dbReference>
<evidence type="ECO:0000313" key="13">
    <source>
        <dbReference type="EMBL" id="MFC7310448.1"/>
    </source>
</evidence>
<dbReference type="Pfam" id="PF00698">
    <property type="entry name" value="Acyl_transf_1"/>
    <property type="match status" value="2"/>
</dbReference>
<dbReference type="InterPro" id="IPR014030">
    <property type="entry name" value="Ketoacyl_synth_N"/>
</dbReference>
<dbReference type="InterPro" id="IPR050091">
    <property type="entry name" value="PKS_NRPS_Biosynth_Enz"/>
</dbReference>
<evidence type="ECO:0000259" key="11">
    <source>
        <dbReference type="PROSITE" id="PS52004"/>
    </source>
</evidence>
<evidence type="ECO:0000256" key="5">
    <source>
        <dbReference type="ARBA" id="ARBA00023194"/>
    </source>
</evidence>
<gene>
    <name evidence="13" type="ORF">ACFQVC_40330</name>
</gene>
<evidence type="ECO:0000259" key="12">
    <source>
        <dbReference type="PROSITE" id="PS52019"/>
    </source>
</evidence>
<dbReference type="InterPro" id="IPR036291">
    <property type="entry name" value="NAD(P)-bd_dom_sf"/>
</dbReference>
<dbReference type="InterPro" id="IPR001227">
    <property type="entry name" value="Ac_transferase_dom_sf"/>
</dbReference>
<dbReference type="InterPro" id="IPR020807">
    <property type="entry name" value="PKS_DH"/>
</dbReference>
<dbReference type="CDD" id="cd08956">
    <property type="entry name" value="KR_3_FAS_SDR_x"/>
    <property type="match status" value="1"/>
</dbReference>
<dbReference type="SUPFAM" id="SSF53901">
    <property type="entry name" value="Thiolase-like"/>
    <property type="match status" value="1"/>
</dbReference>
<evidence type="ECO:0000256" key="3">
    <source>
        <dbReference type="ARBA" id="ARBA00022553"/>
    </source>
</evidence>
<evidence type="ECO:0000256" key="6">
    <source>
        <dbReference type="ARBA" id="ARBA00023268"/>
    </source>
</evidence>
<evidence type="ECO:0000256" key="1">
    <source>
        <dbReference type="ARBA" id="ARBA00004792"/>
    </source>
</evidence>
<keyword evidence="3" id="KW-0597">Phosphoprotein</keyword>
<evidence type="ECO:0000256" key="4">
    <source>
        <dbReference type="ARBA" id="ARBA00022679"/>
    </source>
</evidence>
<dbReference type="SUPFAM" id="SSF47336">
    <property type="entry name" value="ACP-like"/>
    <property type="match status" value="2"/>
</dbReference>
<keyword evidence="5" id="KW-0045">Antibiotic biosynthesis</keyword>
<dbReference type="Gene3D" id="3.40.47.10">
    <property type="match status" value="1"/>
</dbReference>
<evidence type="ECO:0000313" key="14">
    <source>
        <dbReference type="Proteomes" id="UP001596523"/>
    </source>
</evidence>
<dbReference type="InterPro" id="IPR009081">
    <property type="entry name" value="PP-bd_ACP"/>
</dbReference>
<dbReference type="InterPro" id="IPR014031">
    <property type="entry name" value="Ketoacyl_synth_C"/>
</dbReference>
<feature type="region of interest" description="C-terminal hotdog fold" evidence="8">
    <location>
        <begin position="596"/>
        <end position="738"/>
    </location>
</feature>
<sequence length="2403" mass="251355">MSDVEMPPVVPWLISGKSAQALRAQAARLRTHLADNAERPADVGLSLATTRAALPHRAVVLGAGQDALLAGLDAFTENRATGVFIAGEAGPEPRVAFVFPGQGSQWARMGVELLDTSPVFAARMRQCSQALAPFVDWDLEGVLREHEGQPTLDPVDVVQPVLWAVMVSLAELWRSYGVQPAAVIGHSQGEIAAASVAGALSLEDGARVVALRSRIIREELAGKGGMISVSLAAAPLRERLLPWEGRIQLAAVNGPGTAVVCGETAALEEVFELLTADGVRVRKIPVDYASHSHYVESIRDQLLDALAPVRPRTSTTAFYSTVTGAPLDTAALDAEYWYTNLRQTVRFEEALEALLADGFTLFVESSPHQILRVGIQETIDAAGATAATVGSLRRKEGGLLRFTASLAETYVRGVPVDWRGFFPGAETVDLPTYAFQRRRYWLNVPTPGGEVAGVGQTALDHPLLGAALEPAESGGHLFTSRLSLQTHPWLADHEALGSVLLPGTAFVDLAIRAGDQAGCSTLEELTLQAPLVLPERGGVALQVLLGAADTSGSRTVTIHSRADGENTPWIRHATGVLTDSAADAGFDLTQWPPQGAEPLSLEGAYERLFGRGYAYGPVFQGLTAAWRRGSEIFAEVSLPEQAHADAQRCGLHPALLDAALHAELVATEGEQGAESGATVLPFAWTDVRLHAVGATALRVRLSAEGDGNTVIEAADASGQPVLSVGSLVARAVSTEQLQAAGGHRELPYRLRWNTAKPQQTGQTAQAGQAGQEAPSYDWFADVDAARAADALPDVTLIEVTRAPEPGELPDAVRHTAHRALHLVQEWLADERLAQGRLGLVTHNAVAATDDDPAPDLALAPVWGLVRAAAAENPGLFTLIDLDGTEASTAALPTALATGESELALRAGEMLLPRLARAEEPETPPARTLDPEGTVLVTGGTSGLGALVARHLVAAHGIRHLVLLGRRGPDTPGAAELRADLAESGADVTLTACDVADRDALAAVLDAIPAAHPLTGVVHSAGVLDDGVVDALTPERLDTVLRPKADAAWHLHELTQSHDLALFAVFSSAAGTLGAAGQANYATANVFLDALAAHRRAAGLPATSMAWGLWAEGTGMTGQLDETDIDRLRRQGFPAMATDEGLALFDHAVTADEPLLLLLRLDLGALRTQAAAGQTQNMLRDLVRVPVRTTARTGGSAGGASLADRLARLPEAERDSLLLDLVRSHVADVLGHDSAESVAPDRAFKELGFDSLTAVELRNRLAGDTGLRLPATLVFDHPTARAAAQHIKEAALGAAGTTAATAVTAAAPDEPIAVVAMACRFPGGVETPEDLWRLVADGTEAVSPFPTDRGWDIEGVYDPEPGTPGKTYTRSGGFLYDAGEFDASFFGISPNDALTMDPQQRLLLETSWELLERAGLDPATLKGSPTGVFTGAMYHDYARSSATGSIASGRLSYTYGLEGPAVTVDTACSSSLVALHLAIQALRSGECTLALAGGVTVMATPEVLVEFGLQQGLSPDGRCRSFAAGADGTGFSEGVGLLLVERLSDAQANGHPVLAVVRGSAVNQDGASNGFSAPNGPSQQRVIRQALANARLTPADVDAVEAHGTGTVLGDPIEAQALLATYGQDRPDDRPVWLGSIKSNIGHTQAAAGVAGLIKMIEAIRAGVLPRTLHAEESSPQVDWDAGRLELLTEARDWPTTGRPRRAAVSSFGISGTNAHVIVEQAPTADAGTAAAPAPATDAGTAAAPAPATDAGTAEAPAPATGDTAATPWLLSARSAKALRAQAAKLAAYLESGPGATALDIGHTLATRRTAHEHRAALVVTDQDQAVAALTALADGEQPAGVVQGTARATGAKTAFLFSGQGAQRLGMGRQLYETQPVFARAFDAAAEAIDPHLDRPLRDVVWGDDAALLNRTEYAQPALFAVEVALYRLVESWGVTPDYLAGHSIGELAAARVAGVLSLADAVKLVTARGKLMQALPEGGAMVALQATETEVAPHLTAGVTVAAVNGPASVVVSGDETHVLAIKAHFEAEGRKTTRLKVSHAFHSPLMDPMLDEFRAVARSLTYHEPAIPVISNVTGQPATELTDPDYWVRHVRDAVRFADAIAHLDGLNVGTYLEIGPDAVLTPMGDANVAEDGGAAFVPLMRRDRDEPRELATALAAAHCRGVAVDWAAYYDGSGAKAVDLPTYAFQRRPYWLAEVHGGEIVALGRSGGSDGSDGSDGEDTAPGTGRWREILALPGAERDRAALKFVRRQIADTLGHDSLDEVEADRAFTELGFDSVAAGELRKRLTAVTGAGLPATLAFDHPNAQAVTAYLLAAADPSADPAATDPARTILAELDRLEAALTAASDLNGDTARVTARLEAVLRGWRDANGEETQTAPDADFETASDDELFQALDNLEIGS</sequence>
<dbReference type="Pfam" id="PF14765">
    <property type="entry name" value="PS-DH"/>
    <property type="match status" value="1"/>
</dbReference>
<dbReference type="InterPro" id="IPR016035">
    <property type="entry name" value="Acyl_Trfase/lysoPLipase"/>
</dbReference>
<keyword evidence="7" id="KW-0012">Acyltransferase</keyword>
<dbReference type="Gene3D" id="3.10.129.110">
    <property type="entry name" value="Polyketide synthase dehydratase"/>
    <property type="match status" value="1"/>
</dbReference>
<dbReference type="Gene3D" id="3.40.366.10">
    <property type="entry name" value="Malonyl-Coenzyme A Acyl Carrier Protein, domain 2"/>
    <property type="match status" value="2"/>
</dbReference>